<organism evidence="1 2">
    <name type="scientific">Ignelater luminosus</name>
    <name type="common">Cucubano</name>
    <name type="synonym">Pyrophorus luminosus</name>
    <dbReference type="NCBI Taxonomy" id="2038154"/>
    <lineage>
        <taxon>Eukaryota</taxon>
        <taxon>Metazoa</taxon>
        <taxon>Ecdysozoa</taxon>
        <taxon>Arthropoda</taxon>
        <taxon>Hexapoda</taxon>
        <taxon>Insecta</taxon>
        <taxon>Pterygota</taxon>
        <taxon>Neoptera</taxon>
        <taxon>Endopterygota</taxon>
        <taxon>Coleoptera</taxon>
        <taxon>Polyphaga</taxon>
        <taxon>Elateriformia</taxon>
        <taxon>Elateroidea</taxon>
        <taxon>Elateridae</taxon>
        <taxon>Agrypninae</taxon>
        <taxon>Pyrophorini</taxon>
        <taxon>Ignelater</taxon>
    </lineage>
</organism>
<dbReference type="EMBL" id="VTPC01085874">
    <property type="protein sequence ID" value="KAF2886948.1"/>
    <property type="molecule type" value="Genomic_DNA"/>
</dbReference>
<evidence type="ECO:0000313" key="1">
    <source>
        <dbReference type="EMBL" id="KAF2886948.1"/>
    </source>
</evidence>
<name>A0A8K0G631_IGNLU</name>
<dbReference type="SMART" id="SM00320">
    <property type="entry name" value="WD40"/>
    <property type="match status" value="1"/>
</dbReference>
<dbReference type="Gene3D" id="2.130.10.10">
    <property type="entry name" value="YVTN repeat-like/Quinoprotein amine dehydrogenase"/>
    <property type="match status" value="1"/>
</dbReference>
<dbReference type="AlphaFoldDB" id="A0A8K0G631"/>
<dbReference type="InterPro" id="IPR036322">
    <property type="entry name" value="WD40_repeat_dom_sf"/>
</dbReference>
<gene>
    <name evidence="1" type="ORF">ILUMI_19226</name>
</gene>
<dbReference type="Proteomes" id="UP000801492">
    <property type="component" value="Unassembled WGS sequence"/>
</dbReference>
<proteinExistence type="predicted"/>
<reference evidence="1" key="1">
    <citation type="submission" date="2019-08" db="EMBL/GenBank/DDBJ databases">
        <title>The genome of the North American firefly Photinus pyralis.</title>
        <authorList>
            <consortium name="Photinus pyralis genome working group"/>
            <person name="Fallon T.R."/>
            <person name="Sander Lower S.E."/>
            <person name="Weng J.-K."/>
        </authorList>
    </citation>
    <scope>NUCLEOTIDE SEQUENCE</scope>
    <source>
        <strain evidence="1">TRF0915ILg1</strain>
        <tissue evidence="1">Whole body</tissue>
    </source>
</reference>
<dbReference type="Pfam" id="PF00400">
    <property type="entry name" value="WD40"/>
    <property type="match status" value="1"/>
</dbReference>
<evidence type="ECO:0000313" key="2">
    <source>
        <dbReference type="Proteomes" id="UP000801492"/>
    </source>
</evidence>
<protein>
    <submittedName>
        <fullName evidence="1">Uncharacterized protein</fullName>
    </submittedName>
</protein>
<dbReference type="InterPro" id="IPR001680">
    <property type="entry name" value="WD40_rpt"/>
</dbReference>
<dbReference type="InterPro" id="IPR015943">
    <property type="entry name" value="WD40/YVTN_repeat-like_dom_sf"/>
</dbReference>
<keyword evidence="2" id="KW-1185">Reference proteome</keyword>
<dbReference type="SUPFAM" id="SSF50978">
    <property type="entry name" value="WD40 repeat-like"/>
    <property type="match status" value="1"/>
</dbReference>
<sequence>MLLDYVIYNYVAALKSPNLDDLWVINKVPTEYALNVWSLKSRKLAQKLQCHIDRITCVTCHPTAKLIATAAFGNDNMIKIWKHEDLGNSRT</sequence>
<accession>A0A8K0G631</accession>
<comment type="caution">
    <text evidence="1">The sequence shown here is derived from an EMBL/GenBank/DDBJ whole genome shotgun (WGS) entry which is preliminary data.</text>
</comment>